<gene>
    <name evidence="1" type="ORF">DEBURN_LOCUS7701</name>
</gene>
<name>A0A9N9BCE2_9GLOM</name>
<organism evidence="1 2">
    <name type="scientific">Diversispora eburnea</name>
    <dbReference type="NCBI Taxonomy" id="1213867"/>
    <lineage>
        <taxon>Eukaryota</taxon>
        <taxon>Fungi</taxon>
        <taxon>Fungi incertae sedis</taxon>
        <taxon>Mucoromycota</taxon>
        <taxon>Glomeromycotina</taxon>
        <taxon>Glomeromycetes</taxon>
        <taxon>Diversisporales</taxon>
        <taxon>Diversisporaceae</taxon>
        <taxon>Diversispora</taxon>
    </lineage>
</organism>
<reference evidence="1" key="1">
    <citation type="submission" date="2021-06" db="EMBL/GenBank/DDBJ databases">
        <authorList>
            <person name="Kallberg Y."/>
            <person name="Tangrot J."/>
            <person name="Rosling A."/>
        </authorList>
    </citation>
    <scope>NUCLEOTIDE SEQUENCE</scope>
    <source>
        <strain evidence="1">AZ414A</strain>
    </source>
</reference>
<evidence type="ECO:0000313" key="1">
    <source>
        <dbReference type="EMBL" id="CAG8563354.1"/>
    </source>
</evidence>
<evidence type="ECO:0000313" key="2">
    <source>
        <dbReference type="Proteomes" id="UP000789706"/>
    </source>
</evidence>
<dbReference type="AlphaFoldDB" id="A0A9N9BCE2"/>
<sequence length="104" mass="12441">MPRRRADNQMGKRRRITLAAATEAYDEEGVIELENDLKEQEIISKIMRIAMEYYTGMEQEKGNQEEDQWVCNGIIWTEEEMEIIQRWAEEEGELENIITREEEE</sequence>
<proteinExistence type="predicted"/>
<protein>
    <submittedName>
        <fullName evidence="1">5987_t:CDS:1</fullName>
    </submittedName>
</protein>
<keyword evidence="2" id="KW-1185">Reference proteome</keyword>
<comment type="caution">
    <text evidence="1">The sequence shown here is derived from an EMBL/GenBank/DDBJ whole genome shotgun (WGS) entry which is preliminary data.</text>
</comment>
<dbReference type="EMBL" id="CAJVPK010000978">
    <property type="protein sequence ID" value="CAG8563354.1"/>
    <property type="molecule type" value="Genomic_DNA"/>
</dbReference>
<dbReference type="Proteomes" id="UP000789706">
    <property type="component" value="Unassembled WGS sequence"/>
</dbReference>
<accession>A0A9N9BCE2</accession>